<dbReference type="EMBL" id="MKIQ01000027">
    <property type="protein sequence ID" value="OFI46922.1"/>
    <property type="molecule type" value="Genomic_DNA"/>
</dbReference>
<evidence type="ECO:0000256" key="2">
    <source>
        <dbReference type="SAM" id="SignalP"/>
    </source>
</evidence>
<dbReference type="AlphaFoldDB" id="A0A9Q5JGE8"/>
<name>A0A9Q5JGE8_9LACT</name>
<feature type="chain" id="PRO_5040380279" description="Lipoprotein" evidence="2">
    <location>
        <begin position="21"/>
        <end position="230"/>
    </location>
</feature>
<evidence type="ECO:0000256" key="1">
    <source>
        <dbReference type="SAM" id="MobiDB-lite"/>
    </source>
</evidence>
<reference evidence="4" key="1">
    <citation type="submission" date="2016-09" db="EMBL/GenBank/DDBJ databases">
        <title>Draft genome sequence of a novel species of the family Streptococcaceae isolated from flowers.</title>
        <authorList>
            <person name="Chuah L.-O."/>
            <person name="Yap K.-P."/>
            <person name="Thong K.L."/>
            <person name="Liong M.T."/>
            <person name="Ahmad R."/>
            <person name="Rusul G."/>
        </authorList>
    </citation>
    <scope>NUCLEOTIDE SEQUENCE [LARGE SCALE GENOMIC DNA]</scope>
    <source>
        <strain evidence="4">HibF3</strain>
    </source>
</reference>
<feature type="signal peptide" evidence="2">
    <location>
        <begin position="1"/>
        <end position="20"/>
    </location>
</feature>
<dbReference type="Proteomes" id="UP000177273">
    <property type="component" value="Unassembled WGS sequence"/>
</dbReference>
<evidence type="ECO:0000313" key="3">
    <source>
        <dbReference type="EMBL" id="OFI46922.1"/>
    </source>
</evidence>
<gene>
    <name evidence="3" type="ORF">BG262_03795</name>
</gene>
<dbReference type="PROSITE" id="PS51257">
    <property type="entry name" value="PROKAR_LIPOPROTEIN"/>
    <property type="match status" value="1"/>
</dbReference>
<protein>
    <recommendedName>
        <fullName evidence="5">Lipoprotein</fullName>
    </recommendedName>
</protein>
<feature type="region of interest" description="Disordered" evidence="1">
    <location>
        <begin position="28"/>
        <end position="127"/>
    </location>
</feature>
<dbReference type="OrthoDB" id="9845096at2"/>
<feature type="compositionally biased region" description="Basic and acidic residues" evidence="1">
    <location>
        <begin position="66"/>
        <end position="85"/>
    </location>
</feature>
<feature type="compositionally biased region" description="Basic and acidic residues" evidence="1">
    <location>
        <begin position="103"/>
        <end position="112"/>
    </location>
</feature>
<proteinExistence type="predicted"/>
<evidence type="ECO:0000313" key="4">
    <source>
        <dbReference type="Proteomes" id="UP000177273"/>
    </source>
</evidence>
<keyword evidence="2" id="KW-0732">Signal</keyword>
<dbReference type="RefSeq" id="WP_070788055.1">
    <property type="nucleotide sequence ID" value="NZ_MKIQ01000027.1"/>
</dbReference>
<organism evidence="3 4">
    <name type="scientific">Floricoccus penangensis</name>
    <dbReference type="NCBI Taxonomy" id="1859475"/>
    <lineage>
        <taxon>Bacteria</taxon>
        <taxon>Bacillati</taxon>
        <taxon>Bacillota</taxon>
        <taxon>Bacilli</taxon>
        <taxon>Lactobacillales</taxon>
        <taxon>Streptococcaceae</taxon>
        <taxon>Floricoccus</taxon>
    </lineage>
</organism>
<feature type="compositionally biased region" description="Low complexity" evidence="1">
    <location>
        <begin position="32"/>
        <end position="65"/>
    </location>
</feature>
<feature type="compositionally biased region" description="Polar residues" evidence="1">
    <location>
        <begin position="113"/>
        <end position="122"/>
    </location>
</feature>
<evidence type="ECO:0008006" key="5">
    <source>
        <dbReference type="Google" id="ProtNLM"/>
    </source>
</evidence>
<sequence>MNKKLLIGILCSVSIITLSACGSTKVGNSALSTNSSSKSSITSSSTNKSSESSSEKTQSSTSQTIIEEKSSVLEAAEEHSQEISDKGQSTSISISEQSEDNYSNDHKSKKSDSANSHTNNSKINEEIPKIPEQTIYSLDNLTGTWKDSATGFIYILGPLGFDDYFSWGSQAVERVIYLSSASSNENTVTANWGMYRETPTKNKVTITFKGNDEVNVNFDDGANYNLVRSK</sequence>
<comment type="caution">
    <text evidence="3">The sequence shown here is derived from an EMBL/GenBank/DDBJ whole genome shotgun (WGS) entry which is preliminary data.</text>
</comment>
<accession>A0A9Q5JGE8</accession>
<keyword evidence="4" id="KW-1185">Reference proteome</keyword>